<dbReference type="AlphaFoldDB" id="A0A5C6ESC2"/>
<keyword evidence="5" id="KW-1185">Reference proteome</keyword>
<name>A0A5C6ESC2_9BACT</name>
<proteinExistence type="predicted"/>
<reference evidence="4 5" key="1">
    <citation type="submission" date="2019-02" db="EMBL/GenBank/DDBJ databases">
        <title>Deep-cultivation of Planctomycetes and their phenomic and genomic characterization uncovers novel biology.</title>
        <authorList>
            <person name="Wiegand S."/>
            <person name="Jogler M."/>
            <person name="Boedeker C."/>
            <person name="Pinto D."/>
            <person name="Vollmers J."/>
            <person name="Rivas-Marin E."/>
            <person name="Kohn T."/>
            <person name="Peeters S.H."/>
            <person name="Heuer A."/>
            <person name="Rast P."/>
            <person name="Oberbeckmann S."/>
            <person name="Bunk B."/>
            <person name="Jeske O."/>
            <person name="Meyerdierks A."/>
            <person name="Storesund J.E."/>
            <person name="Kallscheuer N."/>
            <person name="Luecker S."/>
            <person name="Lage O.M."/>
            <person name="Pohl T."/>
            <person name="Merkel B.J."/>
            <person name="Hornburger P."/>
            <person name="Mueller R.-W."/>
            <person name="Bruemmer F."/>
            <person name="Labrenz M."/>
            <person name="Spormann A.M."/>
            <person name="Op Den Camp H."/>
            <person name="Overmann J."/>
            <person name="Amann R."/>
            <person name="Jetten M.S.M."/>
            <person name="Mascher T."/>
            <person name="Medema M.H."/>
            <person name="Devos D.P."/>
            <person name="Kaster A.-K."/>
            <person name="Ovreas L."/>
            <person name="Rohde M."/>
            <person name="Galperin M.Y."/>
            <person name="Jogler C."/>
        </authorList>
    </citation>
    <scope>NUCLEOTIDE SEQUENCE [LARGE SCALE GENOMIC DNA]</scope>
    <source>
        <strain evidence="4 5">Poly51</strain>
    </source>
</reference>
<keyword evidence="2" id="KW-1133">Transmembrane helix</keyword>
<dbReference type="Pfam" id="PF13360">
    <property type="entry name" value="PQQ_2"/>
    <property type="match status" value="1"/>
</dbReference>
<dbReference type="PANTHER" id="PTHR34512:SF30">
    <property type="entry name" value="OUTER MEMBRANE PROTEIN ASSEMBLY FACTOR BAMB"/>
    <property type="match status" value="1"/>
</dbReference>
<dbReference type="Proteomes" id="UP000318288">
    <property type="component" value="Unassembled WGS sequence"/>
</dbReference>
<dbReference type="InterPro" id="IPR011047">
    <property type="entry name" value="Quinoprotein_ADH-like_sf"/>
</dbReference>
<evidence type="ECO:0000313" key="5">
    <source>
        <dbReference type="Proteomes" id="UP000318288"/>
    </source>
</evidence>
<organism evidence="4 5">
    <name type="scientific">Rubripirellula tenax</name>
    <dbReference type="NCBI Taxonomy" id="2528015"/>
    <lineage>
        <taxon>Bacteria</taxon>
        <taxon>Pseudomonadati</taxon>
        <taxon>Planctomycetota</taxon>
        <taxon>Planctomycetia</taxon>
        <taxon>Pirellulales</taxon>
        <taxon>Pirellulaceae</taxon>
        <taxon>Rubripirellula</taxon>
    </lineage>
</organism>
<gene>
    <name evidence="4" type="ORF">Poly51_43000</name>
</gene>
<keyword evidence="2" id="KW-0812">Transmembrane</keyword>
<dbReference type="Gene3D" id="2.130.10.10">
    <property type="entry name" value="YVTN repeat-like/Quinoprotein amine dehydrogenase"/>
    <property type="match status" value="2"/>
</dbReference>
<dbReference type="InterPro" id="IPR011044">
    <property type="entry name" value="Quino_amine_DH_bsu"/>
</dbReference>
<feature type="transmembrane region" description="Helical" evidence="2">
    <location>
        <begin position="160"/>
        <end position="181"/>
    </location>
</feature>
<evidence type="ECO:0000256" key="2">
    <source>
        <dbReference type="SAM" id="Phobius"/>
    </source>
</evidence>
<dbReference type="SMART" id="SM00564">
    <property type="entry name" value="PQQ"/>
    <property type="match status" value="5"/>
</dbReference>
<dbReference type="PANTHER" id="PTHR34512">
    <property type="entry name" value="CELL SURFACE PROTEIN"/>
    <property type="match status" value="1"/>
</dbReference>
<dbReference type="InterPro" id="IPR002372">
    <property type="entry name" value="PQQ_rpt_dom"/>
</dbReference>
<feature type="compositionally biased region" description="Basic and acidic residues" evidence="1">
    <location>
        <begin position="137"/>
        <end position="150"/>
    </location>
</feature>
<protein>
    <submittedName>
        <fullName evidence="4">Outer membrane biogenesis protein BamB</fullName>
    </submittedName>
</protein>
<keyword evidence="2" id="KW-0472">Membrane</keyword>
<sequence>MLAKDLIDRLERLGLLDQEIIEALREQLEQGGTRVTPEAVAKLLVDNGQLTHFQASKLIGELRSGQYESDEVAEVDLTAVDELGVVGEEFGEVVEVADGGYFDAEPVAVEAVAVEAVPVGGGSGRLQTNGSADVEPTADRPRSSRRKPDPQKSVWDSFKIYGYLGIIALLLLMGAGITFVLSRENADEFIGNANKLYDQQNYQGAQDAYLGFLDSFGDEHQYSSLSRTRVTMTELYKAAQFKQEPWQAVDLAKEKLPIIAEEEGMNEERGNLASLLVDIAANMASSAGKAKETSEKESLLAKLDEHRELMENPLYMPTSMRATLAGQIKTVEEARERVKRDISRNRRLDAAETLMKDSLAKKETKAAYDTRVELLRDFPELQDDERLVTLIRSASDIQQTLVAPSSKLPETVTQAPDGDLINSVVLTSLAGRAAPDLRGETLYLRAGGSVLAFDGEKGSLRWRKFVGYAKDLPPVRIESGSGVLLSDSSLLEVFRCDAENGRVSWRAQIDETFRQPISVKDDVYVVTDSGRLISLDADSGDAKWVSQIPQGLETAPGIDVRANRGYLPGNHSNLYVMNTRDGACLESFYIGHRDGTIAVPPVPLLGHVFVIENAGSEYAIVHVLRVDESGQNLRVAQPPFRLTGNVRVTPIIQGRRLIVLTDRGEVTVLDIEPTAEREQVTIAATLPAFYDEPTATQMAVGRTAMWITGTRVGRYELQINTGRVVRDWSLHELDTFIGEPFSSDDTLVHSRVLRGTSAIRVTAANPKTGEEIWRTDVGVPVAMIKPIPDGNGFHVVTSQAALFSLDRETLASGSTQGPIENPGKNAIGIRFEDPMPIDKNRIALVNQVGGQSILVYDPSRETEKLRQVAMQLPAGRPKSGGLFAGGGIFLPLDTGRAVLANYQTGAMMATPFQPASDPVASVDWTYPVGLPDDADQVVLADSRKKIYRIRVAEQLRELSSKDVEYTFLGPATGVGGTYIASTAGPAADFLVGFDMTSLNEKFKTLLDGRIAWGPVSAENWCLIETEDRILRGFTAEGVEKFQVSLPEGRPVGQPVVIGNAIVVAGQNGWLVAIDPANGELKGKFELGQPISATPLAVGNKLLVPGAEGVVYITDIPSEETLGN</sequence>
<dbReference type="InterPro" id="IPR015943">
    <property type="entry name" value="WD40/YVTN_repeat-like_dom_sf"/>
</dbReference>
<evidence type="ECO:0000256" key="1">
    <source>
        <dbReference type="SAM" id="MobiDB-lite"/>
    </source>
</evidence>
<dbReference type="SUPFAM" id="SSF50998">
    <property type="entry name" value="Quinoprotein alcohol dehydrogenase-like"/>
    <property type="match status" value="1"/>
</dbReference>
<dbReference type="RefSeq" id="WP_146459666.1">
    <property type="nucleotide sequence ID" value="NZ_SJPW01000005.1"/>
</dbReference>
<feature type="domain" description="Pyrrolo-quinoline quinone repeat" evidence="3">
    <location>
        <begin position="483"/>
        <end position="584"/>
    </location>
</feature>
<comment type="caution">
    <text evidence="4">The sequence shown here is derived from an EMBL/GenBank/DDBJ whole genome shotgun (WGS) entry which is preliminary data.</text>
</comment>
<accession>A0A5C6ESC2</accession>
<feature type="region of interest" description="Disordered" evidence="1">
    <location>
        <begin position="122"/>
        <end position="151"/>
    </location>
</feature>
<dbReference type="SUPFAM" id="SSF50969">
    <property type="entry name" value="YVTN repeat-like/Quinoprotein amine dehydrogenase"/>
    <property type="match status" value="1"/>
</dbReference>
<dbReference type="OrthoDB" id="226874at2"/>
<evidence type="ECO:0000313" key="4">
    <source>
        <dbReference type="EMBL" id="TWU51007.1"/>
    </source>
</evidence>
<dbReference type="EMBL" id="SJPW01000005">
    <property type="protein sequence ID" value="TWU51007.1"/>
    <property type="molecule type" value="Genomic_DNA"/>
</dbReference>
<evidence type="ECO:0000259" key="3">
    <source>
        <dbReference type="Pfam" id="PF13360"/>
    </source>
</evidence>
<dbReference type="InterPro" id="IPR018391">
    <property type="entry name" value="PQQ_b-propeller_rpt"/>
</dbReference>